<keyword evidence="2 5" id="KW-0436">Ligase</keyword>
<feature type="domain" description="AMP-dependent synthetase/ligase" evidence="3">
    <location>
        <begin position="9"/>
        <end position="363"/>
    </location>
</feature>
<feature type="domain" description="AMP-binding enzyme C-terminal" evidence="4">
    <location>
        <begin position="410"/>
        <end position="485"/>
    </location>
</feature>
<evidence type="ECO:0000313" key="6">
    <source>
        <dbReference type="Proteomes" id="UP000199771"/>
    </source>
</evidence>
<dbReference type="Pfam" id="PF00501">
    <property type="entry name" value="AMP-binding"/>
    <property type="match status" value="1"/>
</dbReference>
<dbReference type="InterPro" id="IPR042099">
    <property type="entry name" value="ANL_N_sf"/>
</dbReference>
<dbReference type="PANTHER" id="PTHR43201:SF5">
    <property type="entry name" value="MEDIUM-CHAIN ACYL-COA LIGASE ACSF2, MITOCHONDRIAL"/>
    <property type="match status" value="1"/>
</dbReference>
<evidence type="ECO:0000256" key="2">
    <source>
        <dbReference type="ARBA" id="ARBA00022598"/>
    </source>
</evidence>
<comment type="similarity">
    <text evidence="1">Belongs to the ATP-dependent AMP-binding enzyme family.</text>
</comment>
<evidence type="ECO:0000259" key="3">
    <source>
        <dbReference type="Pfam" id="PF00501"/>
    </source>
</evidence>
<keyword evidence="6" id="KW-1185">Reference proteome</keyword>
<dbReference type="Gene3D" id="3.30.300.30">
    <property type="match status" value="1"/>
</dbReference>
<reference evidence="5 6" key="1">
    <citation type="submission" date="2016-10" db="EMBL/GenBank/DDBJ databases">
        <authorList>
            <person name="de Groot N.N."/>
        </authorList>
    </citation>
    <scope>NUCLEOTIDE SEQUENCE [LARGE SCALE GENOMIC DNA]</scope>
    <source>
        <strain evidence="5 6">DSM 23609</strain>
    </source>
</reference>
<dbReference type="InterPro" id="IPR000873">
    <property type="entry name" value="AMP-dep_synth/lig_dom"/>
</dbReference>
<organism evidence="5 6">
    <name type="scientific">Fontimonas thermophila</name>
    <dbReference type="NCBI Taxonomy" id="1076937"/>
    <lineage>
        <taxon>Bacteria</taxon>
        <taxon>Pseudomonadati</taxon>
        <taxon>Pseudomonadota</taxon>
        <taxon>Gammaproteobacteria</taxon>
        <taxon>Nevskiales</taxon>
        <taxon>Nevskiaceae</taxon>
        <taxon>Fontimonas</taxon>
    </lineage>
</organism>
<dbReference type="PANTHER" id="PTHR43201">
    <property type="entry name" value="ACYL-COA SYNTHETASE"/>
    <property type="match status" value="1"/>
</dbReference>
<dbReference type="GO" id="GO:0006631">
    <property type="term" value="P:fatty acid metabolic process"/>
    <property type="evidence" value="ECO:0007669"/>
    <property type="project" value="TreeGrafter"/>
</dbReference>
<dbReference type="Gene3D" id="3.40.50.12780">
    <property type="entry name" value="N-terminal domain of ligase-like"/>
    <property type="match status" value="1"/>
</dbReference>
<sequence length="496" mass="53460">MNIATILDMAAEAFGERTALVAGTSRYCYADLRAHALRAARMFKASGAGYVALLDVNSPAGPAALFGAAYAGIPYVPINYRLTRTEINELLGRVAPAIVVVGPGQRPQIDERADLTIVDRDDVLALADTDGEPPVPPEDGRAIAVQLFTSGTTGKPKAAILRHENLMSYIVGTVEFASADTDDAIIVAVPPYHIAGISAVLSSTYACRRMVQLERFDPELWIETVRRERVTHAFLVPTMLQRIVEQLEAGASSIDLPTLRAIAYGGGKMPLVTIEKAMRLLPHVDFTNAYGLTETSSTIAVLTPEDHRTAFASHDPAIRRRLGSVGKPAAVEIQIRDEAGKVLGPEQAGLVFVRGPQVSGEYLALGSQLDADGWFPTKDRGYMDADGYLYLDGRADDVIVRGGENISPGEIEDVLLSHPAVADAVCVAMPDVEWGEAVAAAVVLKPGAQVSVAELQELVRSKLRSSRVPQRIVFKDALPYNETGKLLRRVIRQEFA</sequence>
<dbReference type="Proteomes" id="UP000199771">
    <property type="component" value="Unassembled WGS sequence"/>
</dbReference>
<dbReference type="EMBL" id="FOOC01000006">
    <property type="protein sequence ID" value="SFF50986.1"/>
    <property type="molecule type" value="Genomic_DNA"/>
</dbReference>
<dbReference type="Pfam" id="PF13193">
    <property type="entry name" value="AMP-binding_C"/>
    <property type="match status" value="1"/>
</dbReference>
<protein>
    <submittedName>
        <fullName evidence="5">Acyl-CoA synthetase (AMP-forming)/AMP-acid ligase II</fullName>
    </submittedName>
</protein>
<evidence type="ECO:0000259" key="4">
    <source>
        <dbReference type="Pfam" id="PF13193"/>
    </source>
</evidence>
<evidence type="ECO:0000313" key="5">
    <source>
        <dbReference type="EMBL" id="SFF50986.1"/>
    </source>
</evidence>
<proteinExistence type="inferred from homology"/>
<dbReference type="SUPFAM" id="SSF56801">
    <property type="entry name" value="Acetyl-CoA synthetase-like"/>
    <property type="match status" value="1"/>
</dbReference>
<dbReference type="OrthoDB" id="9803968at2"/>
<dbReference type="InterPro" id="IPR045851">
    <property type="entry name" value="AMP-bd_C_sf"/>
</dbReference>
<dbReference type="STRING" id="1076937.SAMN04488120_10661"/>
<accession>A0A1I2JDN6</accession>
<name>A0A1I2JDN6_9GAMM</name>
<gene>
    <name evidence="5" type="ORF">SAMN04488120_10661</name>
</gene>
<dbReference type="RefSeq" id="WP_091533494.1">
    <property type="nucleotide sequence ID" value="NZ_FOOC01000006.1"/>
</dbReference>
<dbReference type="InterPro" id="IPR025110">
    <property type="entry name" value="AMP-bd_C"/>
</dbReference>
<dbReference type="AlphaFoldDB" id="A0A1I2JDN6"/>
<evidence type="ECO:0000256" key="1">
    <source>
        <dbReference type="ARBA" id="ARBA00006432"/>
    </source>
</evidence>
<dbReference type="GO" id="GO:0031956">
    <property type="term" value="F:medium-chain fatty acid-CoA ligase activity"/>
    <property type="evidence" value="ECO:0007669"/>
    <property type="project" value="TreeGrafter"/>
</dbReference>
<dbReference type="FunFam" id="3.30.300.30:FF:000008">
    <property type="entry name" value="2,3-dihydroxybenzoate-AMP ligase"/>
    <property type="match status" value="1"/>
</dbReference>